<dbReference type="Proteomes" id="UP000609121">
    <property type="component" value="Unassembled WGS sequence"/>
</dbReference>
<organism evidence="7 8">
    <name type="scientific">Mangrovicoccus algicola</name>
    <dbReference type="NCBI Taxonomy" id="2771008"/>
    <lineage>
        <taxon>Bacteria</taxon>
        <taxon>Pseudomonadati</taxon>
        <taxon>Pseudomonadota</taxon>
        <taxon>Alphaproteobacteria</taxon>
        <taxon>Rhodobacterales</taxon>
        <taxon>Paracoccaceae</taxon>
        <taxon>Mangrovicoccus</taxon>
    </lineage>
</organism>
<accession>A0A8J7CYL6</accession>
<feature type="transmembrane region" description="Helical" evidence="5">
    <location>
        <begin position="6"/>
        <end position="24"/>
    </location>
</feature>
<keyword evidence="4 5" id="KW-0472">Membrane</keyword>
<comment type="subcellular location">
    <subcellularLocation>
        <location evidence="1">Membrane</location>
        <topology evidence="1">Multi-pass membrane protein</topology>
    </subcellularLocation>
</comment>
<dbReference type="AlphaFoldDB" id="A0A8J7CYL6"/>
<gene>
    <name evidence="7" type="ORF">ICN82_00550</name>
</gene>
<evidence type="ECO:0000313" key="8">
    <source>
        <dbReference type="Proteomes" id="UP000609121"/>
    </source>
</evidence>
<feature type="transmembrane region" description="Helical" evidence="5">
    <location>
        <begin position="158"/>
        <end position="176"/>
    </location>
</feature>
<evidence type="ECO:0000259" key="6">
    <source>
        <dbReference type="Pfam" id="PF07298"/>
    </source>
</evidence>
<evidence type="ECO:0000256" key="2">
    <source>
        <dbReference type="ARBA" id="ARBA00022692"/>
    </source>
</evidence>
<dbReference type="RefSeq" id="WP_193178871.1">
    <property type="nucleotide sequence ID" value="NZ_JACVXA010000001.1"/>
</dbReference>
<feature type="transmembrane region" description="Helical" evidence="5">
    <location>
        <begin position="36"/>
        <end position="55"/>
    </location>
</feature>
<keyword evidence="2 5" id="KW-0812">Transmembrane</keyword>
<proteinExistence type="predicted"/>
<sequence length="182" mass="19652">MAWLALIAGIALWVGAHLLGRLAPARREAMGRSGRGIVAALVGLSVVLMVLGFRATPYVAVWTPPALMTHLNNVLMLGAVFLFMLGQTKGGLARRIRHPMLSAVKLWAVAHLMVNGDLASILLFGSMLGWAVASVIVINRAEPHWERPAEDRRGDLKAVLYGIVFYAAAVAVHVWTGHYPMG</sequence>
<protein>
    <submittedName>
        <fullName evidence="7">NnrU family protein</fullName>
    </submittedName>
</protein>
<dbReference type="GO" id="GO:0016020">
    <property type="term" value="C:membrane"/>
    <property type="evidence" value="ECO:0007669"/>
    <property type="project" value="UniProtKB-SubCell"/>
</dbReference>
<evidence type="ECO:0000313" key="7">
    <source>
        <dbReference type="EMBL" id="MBE3636688.1"/>
    </source>
</evidence>
<dbReference type="Pfam" id="PF07298">
    <property type="entry name" value="NnrU"/>
    <property type="match status" value="1"/>
</dbReference>
<reference evidence="7" key="1">
    <citation type="submission" date="2020-09" db="EMBL/GenBank/DDBJ databases">
        <title>A novel bacterium of genus Mangrovicoccus, isolated from South China Sea.</title>
        <authorList>
            <person name="Huang H."/>
            <person name="Mo K."/>
            <person name="Hu Y."/>
        </authorList>
    </citation>
    <scope>NUCLEOTIDE SEQUENCE</scope>
    <source>
        <strain evidence="7">HB182678</strain>
    </source>
</reference>
<feature type="domain" description="NnrU" evidence="6">
    <location>
        <begin position="6"/>
        <end position="176"/>
    </location>
</feature>
<dbReference type="EMBL" id="JACVXA010000001">
    <property type="protein sequence ID" value="MBE3636688.1"/>
    <property type="molecule type" value="Genomic_DNA"/>
</dbReference>
<feature type="transmembrane region" description="Helical" evidence="5">
    <location>
        <begin position="120"/>
        <end position="138"/>
    </location>
</feature>
<evidence type="ECO:0000256" key="5">
    <source>
        <dbReference type="SAM" id="Phobius"/>
    </source>
</evidence>
<evidence type="ECO:0000256" key="4">
    <source>
        <dbReference type="ARBA" id="ARBA00023136"/>
    </source>
</evidence>
<name>A0A8J7CYL6_9RHOB</name>
<keyword evidence="8" id="KW-1185">Reference proteome</keyword>
<keyword evidence="3 5" id="KW-1133">Transmembrane helix</keyword>
<evidence type="ECO:0000256" key="3">
    <source>
        <dbReference type="ARBA" id="ARBA00022989"/>
    </source>
</evidence>
<evidence type="ECO:0000256" key="1">
    <source>
        <dbReference type="ARBA" id="ARBA00004141"/>
    </source>
</evidence>
<comment type="caution">
    <text evidence="7">The sequence shown here is derived from an EMBL/GenBank/DDBJ whole genome shotgun (WGS) entry which is preliminary data.</text>
</comment>
<dbReference type="InterPro" id="IPR009915">
    <property type="entry name" value="NnrU_dom"/>
</dbReference>